<dbReference type="AlphaFoldDB" id="A0A1H2K513"/>
<keyword evidence="3" id="KW-1185">Reference proteome</keyword>
<name>A0A1H2K513_9ACTN</name>
<evidence type="ECO:0000313" key="3">
    <source>
        <dbReference type="Proteomes" id="UP000182977"/>
    </source>
</evidence>
<gene>
    <name evidence="2" type="ORF">SAMN04488563_3423</name>
</gene>
<accession>A0A1H2K513</accession>
<dbReference type="EMBL" id="LT629791">
    <property type="protein sequence ID" value="SDU63652.1"/>
    <property type="molecule type" value="Genomic_DNA"/>
</dbReference>
<evidence type="ECO:0000256" key="1">
    <source>
        <dbReference type="SAM" id="MobiDB-lite"/>
    </source>
</evidence>
<feature type="region of interest" description="Disordered" evidence="1">
    <location>
        <begin position="1"/>
        <end position="22"/>
    </location>
</feature>
<dbReference type="Proteomes" id="UP000182977">
    <property type="component" value="Chromosome I"/>
</dbReference>
<reference evidence="3" key="1">
    <citation type="submission" date="2016-10" db="EMBL/GenBank/DDBJ databases">
        <authorList>
            <person name="Varghese N."/>
            <person name="Submissions S."/>
        </authorList>
    </citation>
    <scope>NUCLEOTIDE SEQUENCE [LARGE SCALE GENOMIC DNA]</scope>
    <source>
        <strain evidence="3">DSM 45079</strain>
    </source>
</reference>
<sequence length="95" mass="9916">MESTLASEQIAGGHSQRTGEPMDVQQCHVALAALDRADVGAVEVGAIGEVLLTEAQLTTELPDASAERAEGATLIVGRLGHPSTLRVAPVKIYRL</sequence>
<protein>
    <submittedName>
        <fullName evidence="2">Uncharacterized protein</fullName>
    </submittedName>
</protein>
<organism evidence="2 3">
    <name type="scientific">Jiangella alkaliphila</name>
    <dbReference type="NCBI Taxonomy" id="419479"/>
    <lineage>
        <taxon>Bacteria</taxon>
        <taxon>Bacillati</taxon>
        <taxon>Actinomycetota</taxon>
        <taxon>Actinomycetes</taxon>
        <taxon>Jiangellales</taxon>
        <taxon>Jiangellaceae</taxon>
        <taxon>Jiangella</taxon>
    </lineage>
</organism>
<proteinExistence type="predicted"/>
<dbReference type="STRING" id="419479.SAMN04488563_3423"/>
<evidence type="ECO:0000313" key="2">
    <source>
        <dbReference type="EMBL" id="SDU63652.1"/>
    </source>
</evidence>